<name>A0A8J7W325_9FIRM</name>
<evidence type="ECO:0000256" key="7">
    <source>
        <dbReference type="SAM" id="Phobius"/>
    </source>
</evidence>
<proteinExistence type="predicted"/>
<feature type="transmembrane region" description="Helical" evidence="7">
    <location>
        <begin position="242"/>
        <end position="263"/>
    </location>
</feature>
<feature type="transmembrane region" description="Helical" evidence="7">
    <location>
        <begin position="341"/>
        <end position="363"/>
    </location>
</feature>
<dbReference type="PANTHER" id="PTHR43341:SF1">
    <property type="entry name" value="GENERAL AMINO-ACID PERMEASE GAP1"/>
    <property type="match status" value="1"/>
</dbReference>
<evidence type="ECO:0000256" key="5">
    <source>
        <dbReference type="ARBA" id="ARBA00022989"/>
    </source>
</evidence>
<evidence type="ECO:0000256" key="1">
    <source>
        <dbReference type="ARBA" id="ARBA00004141"/>
    </source>
</evidence>
<evidence type="ECO:0000256" key="6">
    <source>
        <dbReference type="ARBA" id="ARBA00023136"/>
    </source>
</evidence>
<evidence type="ECO:0000256" key="2">
    <source>
        <dbReference type="ARBA" id="ARBA00022448"/>
    </source>
</evidence>
<dbReference type="GO" id="GO:0015171">
    <property type="term" value="F:amino acid transmembrane transporter activity"/>
    <property type="evidence" value="ECO:0007669"/>
    <property type="project" value="TreeGrafter"/>
</dbReference>
<comment type="subcellular location">
    <subcellularLocation>
        <location evidence="1">Membrane</location>
        <topology evidence="1">Multi-pass membrane protein</topology>
    </subcellularLocation>
</comment>
<keyword evidence="10" id="KW-1185">Reference proteome</keyword>
<dbReference type="PIRSF" id="PIRSF006060">
    <property type="entry name" value="AA_transporter"/>
    <property type="match status" value="1"/>
</dbReference>
<reference evidence="9" key="1">
    <citation type="submission" date="2021-04" db="EMBL/GenBank/DDBJ databases">
        <title>Sinoanaerobacter chloroacetimidivorans sp. nov., an obligate anaerobic bacterium isolated from anaerobic sludge.</title>
        <authorList>
            <person name="Bao Y."/>
        </authorList>
    </citation>
    <scope>NUCLEOTIDE SEQUENCE</scope>
    <source>
        <strain evidence="9">BAD-6</strain>
    </source>
</reference>
<dbReference type="InterPro" id="IPR050524">
    <property type="entry name" value="APC_YAT"/>
</dbReference>
<feature type="transmembrane region" description="Helical" evidence="7">
    <location>
        <begin position="288"/>
        <end position="321"/>
    </location>
</feature>
<feature type="transmembrane region" description="Helical" evidence="7">
    <location>
        <begin position="47"/>
        <end position="64"/>
    </location>
</feature>
<feature type="transmembrane region" description="Helical" evidence="7">
    <location>
        <begin position="162"/>
        <end position="182"/>
    </location>
</feature>
<dbReference type="Proteomes" id="UP000675664">
    <property type="component" value="Unassembled WGS sequence"/>
</dbReference>
<reference evidence="9" key="2">
    <citation type="submission" date="2021-04" db="EMBL/GenBank/DDBJ databases">
        <authorList>
            <person name="Liu J."/>
        </authorList>
    </citation>
    <scope>NUCLEOTIDE SEQUENCE</scope>
    <source>
        <strain evidence="9">BAD-6</strain>
    </source>
</reference>
<keyword evidence="5 7" id="KW-1133">Transmembrane helix</keyword>
<evidence type="ECO:0000313" key="10">
    <source>
        <dbReference type="Proteomes" id="UP000675664"/>
    </source>
</evidence>
<dbReference type="PROSITE" id="PS00218">
    <property type="entry name" value="AMINO_ACID_PERMEASE_1"/>
    <property type="match status" value="1"/>
</dbReference>
<keyword evidence="2" id="KW-0813">Transport</keyword>
<comment type="caution">
    <text evidence="9">The sequence shown here is derived from an EMBL/GenBank/DDBJ whole genome shotgun (WGS) entry which is preliminary data.</text>
</comment>
<feature type="transmembrane region" description="Helical" evidence="7">
    <location>
        <begin position="21"/>
        <end position="41"/>
    </location>
</feature>
<evidence type="ECO:0000313" key="9">
    <source>
        <dbReference type="EMBL" id="MBR0598263.1"/>
    </source>
</evidence>
<dbReference type="Gene3D" id="1.20.1740.10">
    <property type="entry name" value="Amino acid/polyamine transporter I"/>
    <property type="match status" value="1"/>
</dbReference>
<feature type="transmembrane region" description="Helical" evidence="7">
    <location>
        <begin position="100"/>
        <end position="123"/>
    </location>
</feature>
<gene>
    <name evidence="9" type="ORF">KCX82_10290</name>
</gene>
<dbReference type="EMBL" id="JAGSND010000006">
    <property type="protein sequence ID" value="MBR0598263.1"/>
    <property type="molecule type" value="Genomic_DNA"/>
</dbReference>
<sequence>MGKYAEDSAKLQRKLKARHMNMIAIGGAIGTGLFVATGASIQTAGPAGSVIAYAIIGLAVFFIMNSLGEMATYTPVPGAFESYATKYVDKAFGFMMGWNYWYCSAMTIAVELVAASIIIKFWLPDSDSAMWSALFLIILIGLNLFSARIFGEAEFWFAGIKVVTIIIFLIVGVLMIIGIFSGESVGFQNWTIEEAPFVGGGYAIFSILMIAGFSFIGVEATAVAAGECENPDKTVPKAINNVFWRIMLFYIGAILVVATLLPYTDPNLLESSIENVAVSPFTLIFERAGLAIAASLMNAVILTSVLSCGNSTLYIASRLLYSMAQDGKAPRFLGKVSKGGVPVFAVLITALVSCLCFLSSLAGDSVVYTWLYNATGLTGFITWLGICISHLRFRKGFRAQGKDLSQLKYKAKLYPIGTLFALIVCALVIAGQGYYAITDSGIDWYGILVAYIGLPIAIVLYIGYKVVNKTNIISPKDMDLTAGDGIKGR</sequence>
<evidence type="ECO:0000256" key="3">
    <source>
        <dbReference type="ARBA" id="ARBA00022692"/>
    </source>
</evidence>
<feature type="domain" description="Amino acid permease/ SLC12A" evidence="8">
    <location>
        <begin position="19"/>
        <end position="471"/>
    </location>
</feature>
<keyword evidence="6 7" id="KW-0472">Membrane</keyword>
<keyword evidence="4" id="KW-0029">Amino-acid transport</keyword>
<keyword evidence="3 7" id="KW-0812">Transmembrane</keyword>
<dbReference type="AlphaFoldDB" id="A0A8J7W325"/>
<protein>
    <submittedName>
        <fullName evidence="9">Amino acid permease</fullName>
    </submittedName>
</protein>
<evidence type="ECO:0000259" key="8">
    <source>
        <dbReference type="Pfam" id="PF00324"/>
    </source>
</evidence>
<feature type="transmembrane region" description="Helical" evidence="7">
    <location>
        <begin position="442"/>
        <end position="464"/>
    </location>
</feature>
<organism evidence="9 10">
    <name type="scientific">Sinanaerobacter chloroacetimidivorans</name>
    <dbReference type="NCBI Taxonomy" id="2818044"/>
    <lineage>
        <taxon>Bacteria</taxon>
        <taxon>Bacillati</taxon>
        <taxon>Bacillota</taxon>
        <taxon>Clostridia</taxon>
        <taxon>Peptostreptococcales</taxon>
        <taxon>Anaerovoracaceae</taxon>
        <taxon>Sinanaerobacter</taxon>
    </lineage>
</organism>
<feature type="transmembrane region" description="Helical" evidence="7">
    <location>
        <begin position="129"/>
        <end position="150"/>
    </location>
</feature>
<dbReference type="Pfam" id="PF00324">
    <property type="entry name" value="AA_permease"/>
    <property type="match status" value="1"/>
</dbReference>
<feature type="transmembrane region" description="Helical" evidence="7">
    <location>
        <begin position="202"/>
        <end position="222"/>
    </location>
</feature>
<dbReference type="GO" id="GO:0016020">
    <property type="term" value="C:membrane"/>
    <property type="evidence" value="ECO:0007669"/>
    <property type="project" value="UniProtKB-SubCell"/>
</dbReference>
<dbReference type="FunFam" id="1.20.1740.10:FF:000001">
    <property type="entry name" value="Amino acid permease"/>
    <property type="match status" value="1"/>
</dbReference>
<evidence type="ECO:0000256" key="4">
    <source>
        <dbReference type="ARBA" id="ARBA00022970"/>
    </source>
</evidence>
<dbReference type="InterPro" id="IPR004841">
    <property type="entry name" value="AA-permease/SLC12A_dom"/>
</dbReference>
<dbReference type="InterPro" id="IPR004840">
    <property type="entry name" value="Amino_acid_permease_CS"/>
</dbReference>
<dbReference type="PANTHER" id="PTHR43341">
    <property type="entry name" value="AMINO ACID PERMEASE"/>
    <property type="match status" value="1"/>
</dbReference>
<feature type="transmembrane region" description="Helical" evidence="7">
    <location>
        <begin position="369"/>
        <end position="393"/>
    </location>
</feature>
<feature type="transmembrane region" description="Helical" evidence="7">
    <location>
        <begin position="413"/>
        <end position="436"/>
    </location>
</feature>
<accession>A0A8J7W325</accession>